<gene>
    <name evidence="2" type="ORF">GWK47_038711</name>
</gene>
<feature type="compositionally biased region" description="Pro residues" evidence="1">
    <location>
        <begin position="55"/>
        <end position="65"/>
    </location>
</feature>
<feature type="compositionally biased region" description="Basic and acidic residues" evidence="1">
    <location>
        <begin position="20"/>
        <end position="31"/>
    </location>
</feature>
<reference evidence="2" key="1">
    <citation type="submission" date="2020-07" db="EMBL/GenBank/DDBJ databases">
        <title>The High-quality genome of the commercially important snow crab, Chionoecetes opilio.</title>
        <authorList>
            <person name="Jeong J.-H."/>
            <person name="Ryu S."/>
        </authorList>
    </citation>
    <scope>NUCLEOTIDE SEQUENCE</scope>
    <source>
        <strain evidence="2">MADBK_172401_WGS</strain>
        <tissue evidence="2">Digestive gland</tissue>
    </source>
</reference>
<feature type="region of interest" description="Disordered" evidence="1">
    <location>
        <begin position="98"/>
        <end position="139"/>
    </location>
</feature>
<dbReference type="EMBL" id="JACEEZ010005655">
    <property type="protein sequence ID" value="KAG0725376.1"/>
    <property type="molecule type" value="Genomic_DNA"/>
</dbReference>
<evidence type="ECO:0000256" key="1">
    <source>
        <dbReference type="SAM" id="MobiDB-lite"/>
    </source>
</evidence>
<dbReference type="AlphaFoldDB" id="A0A8J4YLC1"/>
<accession>A0A8J4YLC1</accession>
<proteinExistence type="predicted"/>
<evidence type="ECO:0000313" key="3">
    <source>
        <dbReference type="Proteomes" id="UP000770661"/>
    </source>
</evidence>
<organism evidence="2 3">
    <name type="scientific">Chionoecetes opilio</name>
    <name type="common">Atlantic snow crab</name>
    <name type="synonym">Cancer opilio</name>
    <dbReference type="NCBI Taxonomy" id="41210"/>
    <lineage>
        <taxon>Eukaryota</taxon>
        <taxon>Metazoa</taxon>
        <taxon>Ecdysozoa</taxon>
        <taxon>Arthropoda</taxon>
        <taxon>Crustacea</taxon>
        <taxon>Multicrustacea</taxon>
        <taxon>Malacostraca</taxon>
        <taxon>Eumalacostraca</taxon>
        <taxon>Eucarida</taxon>
        <taxon>Decapoda</taxon>
        <taxon>Pleocyemata</taxon>
        <taxon>Brachyura</taxon>
        <taxon>Eubrachyura</taxon>
        <taxon>Majoidea</taxon>
        <taxon>Majidae</taxon>
        <taxon>Chionoecetes</taxon>
    </lineage>
</organism>
<dbReference type="Proteomes" id="UP000770661">
    <property type="component" value="Unassembled WGS sequence"/>
</dbReference>
<sequence>MDGKVIYTLKIPSSARSLRHQAEKRGADLGSRRLSSQRTWNRGCPAHARPRPRQGPRPSSKPSPPIADKEDRAGHGKVMALHMWVRLEELSALPLRRGRRWSRRSGPSSEPCSSGWGDEEKPASPRPTSPSTAVEQELPPWRRCDDQLCRASVTALGAGHDFLKRRSGGVVGEGLLHNGSSAPPAQGVVKRLCGEGRSVALIQRVIRRHSRATGTATAPYAGRGAPPRCYPCAATIGIGWRARWIRFFLIIVTVRLVEV</sequence>
<protein>
    <submittedName>
        <fullName evidence="2">Uncharacterized protein</fullName>
    </submittedName>
</protein>
<feature type="region of interest" description="Disordered" evidence="1">
    <location>
        <begin position="14"/>
        <end position="71"/>
    </location>
</feature>
<comment type="caution">
    <text evidence="2">The sequence shown here is derived from an EMBL/GenBank/DDBJ whole genome shotgun (WGS) entry which is preliminary data.</text>
</comment>
<evidence type="ECO:0000313" key="2">
    <source>
        <dbReference type="EMBL" id="KAG0725376.1"/>
    </source>
</evidence>
<keyword evidence="3" id="KW-1185">Reference proteome</keyword>
<name>A0A8J4YLC1_CHIOP</name>